<dbReference type="Proteomes" id="UP000324767">
    <property type="component" value="Unassembled WGS sequence"/>
</dbReference>
<comment type="caution">
    <text evidence="5">The sequence shown here is derived from an EMBL/GenBank/DDBJ whole genome shotgun (WGS) entry which is preliminary data.</text>
</comment>
<keyword evidence="3" id="KW-0862">Zinc</keyword>
<evidence type="ECO:0000313" key="5">
    <source>
        <dbReference type="EMBL" id="KAA6412392.1"/>
    </source>
</evidence>
<dbReference type="AlphaFoldDB" id="A0A5M8PTQ0"/>
<dbReference type="InterPro" id="IPR027377">
    <property type="entry name" value="ZAR1/RTP1-5-like_Znf-3CxxC"/>
</dbReference>
<name>A0A5M8PTQ0_9LECA</name>
<gene>
    <name evidence="5" type="ORF">FRX48_03382</name>
</gene>
<evidence type="ECO:0000259" key="4">
    <source>
        <dbReference type="SMART" id="SM01328"/>
    </source>
</evidence>
<reference evidence="5 6" key="1">
    <citation type="submission" date="2019-09" db="EMBL/GenBank/DDBJ databases">
        <title>The hologenome of the rock-dwelling lichen Lasallia pustulata.</title>
        <authorList>
            <person name="Greshake Tzovaras B."/>
            <person name="Segers F."/>
            <person name="Bicker A."/>
            <person name="Dal Grande F."/>
            <person name="Otte J."/>
            <person name="Hankeln T."/>
            <person name="Schmitt I."/>
            <person name="Ebersberger I."/>
        </authorList>
    </citation>
    <scope>NUCLEOTIDE SEQUENCE [LARGE SCALE GENOMIC DNA]</scope>
    <source>
        <strain evidence="5">A1-1</strain>
    </source>
</reference>
<evidence type="ECO:0000313" key="6">
    <source>
        <dbReference type="Proteomes" id="UP000324767"/>
    </source>
</evidence>
<dbReference type="SMART" id="SM01328">
    <property type="entry name" value="zf-3CxxC"/>
    <property type="match status" value="1"/>
</dbReference>
<protein>
    <recommendedName>
        <fullName evidence="4">3CxxC-type domain-containing protein</fullName>
    </recommendedName>
</protein>
<dbReference type="Pfam" id="PF13695">
    <property type="entry name" value="Zn_ribbon_3CxxC"/>
    <property type="match status" value="1"/>
</dbReference>
<dbReference type="EMBL" id="VXIT01000005">
    <property type="protein sequence ID" value="KAA6412392.1"/>
    <property type="molecule type" value="Genomic_DNA"/>
</dbReference>
<evidence type="ECO:0000256" key="1">
    <source>
        <dbReference type="ARBA" id="ARBA00022723"/>
    </source>
</evidence>
<evidence type="ECO:0000256" key="3">
    <source>
        <dbReference type="ARBA" id="ARBA00022833"/>
    </source>
</evidence>
<dbReference type="GO" id="GO:0008270">
    <property type="term" value="F:zinc ion binding"/>
    <property type="evidence" value="ECO:0007669"/>
    <property type="project" value="UniProtKB-KW"/>
</dbReference>
<sequence>MPSRKSKSDQRWSMYSGLHDDVSRLLEEDDLHFDFHEHDDTKNCIKDYDTNIMGRFMCRNRGCGSSGWASKKIAITIRMYPGAQYNVRVYHQRCKGCNSLSKPRLDDSYAERVAYRLKKWCGIEMDRPNYSRQSRGPHQQDLCEGCKDGHCNQLLLGQLD</sequence>
<dbReference type="OrthoDB" id="8121437at2759"/>
<keyword evidence="2" id="KW-0863">Zinc-finger</keyword>
<evidence type="ECO:0000256" key="2">
    <source>
        <dbReference type="ARBA" id="ARBA00022771"/>
    </source>
</evidence>
<feature type="domain" description="3CxxC-type" evidence="4">
    <location>
        <begin position="51"/>
        <end position="149"/>
    </location>
</feature>
<accession>A0A5M8PTQ0</accession>
<keyword evidence="1" id="KW-0479">Metal-binding</keyword>
<proteinExistence type="predicted"/>
<organism evidence="5 6">
    <name type="scientific">Lasallia pustulata</name>
    <dbReference type="NCBI Taxonomy" id="136370"/>
    <lineage>
        <taxon>Eukaryota</taxon>
        <taxon>Fungi</taxon>
        <taxon>Dikarya</taxon>
        <taxon>Ascomycota</taxon>
        <taxon>Pezizomycotina</taxon>
        <taxon>Lecanoromycetes</taxon>
        <taxon>OSLEUM clade</taxon>
        <taxon>Umbilicariomycetidae</taxon>
        <taxon>Umbilicariales</taxon>
        <taxon>Umbilicariaceae</taxon>
        <taxon>Lasallia</taxon>
    </lineage>
</organism>